<dbReference type="EMBL" id="JAPWDQ010000004">
    <property type="protein sequence ID" value="KAJ5489731.1"/>
    <property type="molecule type" value="Genomic_DNA"/>
</dbReference>
<comment type="caution">
    <text evidence="2">The sequence shown here is derived from an EMBL/GenBank/DDBJ whole genome shotgun (WGS) entry which is preliminary data.</text>
</comment>
<dbReference type="RefSeq" id="XP_056791764.1">
    <property type="nucleotide sequence ID" value="XM_056934223.1"/>
</dbReference>
<gene>
    <name evidence="2" type="ORF">N7539_004621</name>
</gene>
<dbReference type="Proteomes" id="UP001148312">
    <property type="component" value="Unassembled WGS sequence"/>
</dbReference>
<name>A0A9X0BYD1_9EURO</name>
<evidence type="ECO:0000256" key="1">
    <source>
        <dbReference type="SAM" id="MobiDB-lite"/>
    </source>
</evidence>
<feature type="region of interest" description="Disordered" evidence="1">
    <location>
        <begin position="1"/>
        <end position="20"/>
    </location>
</feature>
<feature type="compositionally biased region" description="Polar residues" evidence="1">
    <location>
        <begin position="1"/>
        <end position="11"/>
    </location>
</feature>
<proteinExistence type="predicted"/>
<accession>A0A9X0BYD1</accession>
<evidence type="ECO:0000313" key="2">
    <source>
        <dbReference type="EMBL" id="KAJ5489731.1"/>
    </source>
</evidence>
<protein>
    <submittedName>
        <fullName evidence="2">Uncharacterized protein</fullName>
    </submittedName>
</protein>
<reference evidence="2" key="1">
    <citation type="submission" date="2022-12" db="EMBL/GenBank/DDBJ databases">
        <authorList>
            <person name="Petersen C."/>
        </authorList>
    </citation>
    <scope>NUCLEOTIDE SEQUENCE</scope>
    <source>
        <strain evidence="2">IBT 30728</strain>
    </source>
</reference>
<feature type="region of interest" description="Disordered" evidence="1">
    <location>
        <begin position="29"/>
        <end position="61"/>
    </location>
</feature>
<evidence type="ECO:0000313" key="3">
    <source>
        <dbReference type="Proteomes" id="UP001148312"/>
    </source>
</evidence>
<reference evidence="2" key="2">
    <citation type="journal article" date="2023" name="IMA Fungus">
        <title>Comparative genomic study of the Penicillium genus elucidates a diverse pangenome and 15 lateral gene transfer events.</title>
        <authorList>
            <person name="Petersen C."/>
            <person name="Sorensen T."/>
            <person name="Nielsen M.R."/>
            <person name="Sondergaard T.E."/>
            <person name="Sorensen J.L."/>
            <person name="Fitzpatrick D.A."/>
            <person name="Frisvad J.C."/>
            <person name="Nielsen K.L."/>
        </authorList>
    </citation>
    <scope>NUCLEOTIDE SEQUENCE</scope>
    <source>
        <strain evidence="2">IBT 30728</strain>
    </source>
</reference>
<keyword evidence="3" id="KW-1185">Reference proteome</keyword>
<organism evidence="2 3">
    <name type="scientific">Penicillium diatomitis</name>
    <dbReference type="NCBI Taxonomy" id="2819901"/>
    <lineage>
        <taxon>Eukaryota</taxon>
        <taxon>Fungi</taxon>
        <taxon>Dikarya</taxon>
        <taxon>Ascomycota</taxon>
        <taxon>Pezizomycotina</taxon>
        <taxon>Eurotiomycetes</taxon>
        <taxon>Eurotiomycetidae</taxon>
        <taxon>Eurotiales</taxon>
        <taxon>Aspergillaceae</taxon>
        <taxon>Penicillium</taxon>
    </lineage>
</organism>
<feature type="compositionally biased region" description="Low complexity" evidence="1">
    <location>
        <begin position="44"/>
        <end position="56"/>
    </location>
</feature>
<dbReference type="AlphaFoldDB" id="A0A9X0BYD1"/>
<sequence>MPSSTTCTSMPETKLGRFDYTHTDQEYEDTNTDFSCSDDEVSSPPAAAPTYTYTYTDSEDEGPYSSDDLLYLIDYMSEDGANVCQSEFDDSLCSDGGESRGASPAPAPAGDVDYVHFGKRLEHDGEGWVWERPDGDFWYEG</sequence>
<dbReference type="GeneID" id="81624472"/>
<feature type="compositionally biased region" description="Acidic residues" evidence="1">
    <location>
        <begin position="29"/>
        <end position="41"/>
    </location>
</feature>